<dbReference type="EMBL" id="LR798463">
    <property type="protein sequence ID" value="CAB5238870.1"/>
    <property type="molecule type" value="Genomic_DNA"/>
</dbReference>
<proteinExistence type="predicted"/>
<accession>A0A6J7XNN0</accession>
<evidence type="ECO:0000313" key="1">
    <source>
        <dbReference type="EMBL" id="CAB5238870.1"/>
    </source>
</evidence>
<sequence length="49" mass="5806">MKQEYSIDDLFCSVTDIYEQLDEGKIEYKDAREILVRCCEAFILNDPNK</sequence>
<reference evidence="1" key="1">
    <citation type="submission" date="2020-05" db="EMBL/GenBank/DDBJ databases">
        <authorList>
            <person name="Chiriac C."/>
            <person name="Salcher M."/>
            <person name="Ghai R."/>
            <person name="Kavagutti S V."/>
        </authorList>
    </citation>
    <scope>NUCLEOTIDE SEQUENCE</scope>
</reference>
<gene>
    <name evidence="1" type="ORF">UFOVP230_59</name>
</gene>
<protein>
    <submittedName>
        <fullName evidence="1">Uncharacterized protein</fullName>
    </submittedName>
</protein>
<organism evidence="1">
    <name type="scientific">uncultured Caudovirales phage</name>
    <dbReference type="NCBI Taxonomy" id="2100421"/>
    <lineage>
        <taxon>Viruses</taxon>
        <taxon>Duplodnaviria</taxon>
        <taxon>Heunggongvirae</taxon>
        <taxon>Uroviricota</taxon>
        <taxon>Caudoviricetes</taxon>
        <taxon>Peduoviridae</taxon>
        <taxon>Maltschvirus</taxon>
        <taxon>Maltschvirus maltsch</taxon>
    </lineage>
</organism>
<name>A0A6J7XNN0_9CAUD</name>